<dbReference type="OrthoDB" id="582396at2"/>
<accession>B7K9A9</accession>
<keyword evidence="2" id="KW-1185">Reference proteome</keyword>
<dbReference type="Proteomes" id="UP000002384">
    <property type="component" value="Chromosome"/>
</dbReference>
<dbReference type="STRING" id="65393.PCC7424_0122"/>
<proteinExistence type="predicted"/>
<evidence type="ECO:0000313" key="1">
    <source>
        <dbReference type="EMBL" id="ACK68592.1"/>
    </source>
</evidence>
<dbReference type="RefSeq" id="WP_012597542.1">
    <property type="nucleotide sequence ID" value="NC_011729.1"/>
</dbReference>
<dbReference type="KEGG" id="cyc:PCC7424_0122"/>
<name>B7K9A9_GLOC7</name>
<dbReference type="HOGENOM" id="CLU_1188367_0_0_3"/>
<sequence>MAERNIGIIGDGATDRQIFGQLVKILLDNDTLNIIELKRQNIRDHIDCYWKTADKQKNYDTSSSHSLELEKSVTNTLYGAFCDLEKVIGYLSNSDLLILTSDSERHLNKPEDYFQPWAHNLSKILAGAIDNFYRLVVSRGYDYDSIPVVVSVVTFPSTEIWIAAAQGKANQCYNKKARELKLSLYGTDDLRFLSDDDLKKKALDFLTFYGIKQIFKDIPESRTFIKILSLSKF</sequence>
<organism evidence="1 2">
    <name type="scientific">Gloeothece citriformis (strain PCC 7424)</name>
    <name type="common">Cyanothece sp. (strain PCC 7424)</name>
    <dbReference type="NCBI Taxonomy" id="65393"/>
    <lineage>
        <taxon>Bacteria</taxon>
        <taxon>Bacillati</taxon>
        <taxon>Cyanobacteriota</taxon>
        <taxon>Cyanophyceae</taxon>
        <taxon>Oscillatoriophycideae</taxon>
        <taxon>Chroococcales</taxon>
        <taxon>Aphanothecaceae</taxon>
        <taxon>Gloeothece</taxon>
        <taxon>Gloeothece citriformis</taxon>
    </lineage>
</organism>
<gene>
    <name evidence="1" type="ordered locus">PCC7424_0122</name>
</gene>
<reference evidence="2" key="1">
    <citation type="journal article" date="2011" name="MBio">
        <title>Novel metabolic attributes of the genus Cyanothece, comprising a group of unicellular nitrogen-fixing Cyanobacteria.</title>
        <authorList>
            <person name="Bandyopadhyay A."/>
            <person name="Elvitigala T."/>
            <person name="Welsh E."/>
            <person name="Stockel J."/>
            <person name="Liberton M."/>
            <person name="Min H."/>
            <person name="Sherman L.A."/>
            <person name="Pakrasi H.B."/>
        </authorList>
    </citation>
    <scope>NUCLEOTIDE SEQUENCE [LARGE SCALE GENOMIC DNA]</scope>
    <source>
        <strain evidence="2">PCC 7424</strain>
    </source>
</reference>
<dbReference type="AlphaFoldDB" id="B7K9A9"/>
<dbReference type="eggNOG" id="ENOG5033TS1">
    <property type="taxonomic scope" value="Bacteria"/>
</dbReference>
<protein>
    <submittedName>
        <fullName evidence="1">Uncharacterized protein</fullName>
    </submittedName>
</protein>
<evidence type="ECO:0000313" key="2">
    <source>
        <dbReference type="Proteomes" id="UP000002384"/>
    </source>
</evidence>
<dbReference type="EMBL" id="CP001291">
    <property type="protein sequence ID" value="ACK68592.1"/>
    <property type="molecule type" value="Genomic_DNA"/>
</dbReference>